<dbReference type="AlphaFoldDB" id="A0A9P8QC22"/>
<evidence type="ECO:0000313" key="1">
    <source>
        <dbReference type="EMBL" id="KAH3688178.1"/>
    </source>
</evidence>
<proteinExistence type="predicted"/>
<protein>
    <submittedName>
        <fullName evidence="1">Uncharacterized protein</fullName>
    </submittedName>
</protein>
<dbReference type="EMBL" id="JAEUBG010000470">
    <property type="protein sequence ID" value="KAH3688178.1"/>
    <property type="molecule type" value="Genomic_DNA"/>
</dbReference>
<accession>A0A9P8QC22</accession>
<dbReference type="Proteomes" id="UP000774326">
    <property type="component" value="Unassembled WGS sequence"/>
</dbReference>
<keyword evidence="2" id="KW-1185">Reference proteome</keyword>
<comment type="caution">
    <text evidence="1">The sequence shown here is derived from an EMBL/GenBank/DDBJ whole genome shotgun (WGS) entry which is preliminary data.</text>
</comment>
<reference evidence="1" key="1">
    <citation type="journal article" date="2021" name="Open Biol.">
        <title>Shared evolutionary footprints suggest mitochondrial oxidative damage underlies multiple complex I losses in fungi.</title>
        <authorList>
            <person name="Schikora-Tamarit M.A."/>
            <person name="Marcet-Houben M."/>
            <person name="Nosek J."/>
            <person name="Gabaldon T."/>
        </authorList>
    </citation>
    <scope>NUCLEOTIDE SEQUENCE</scope>
    <source>
        <strain evidence="1">CBS2887</strain>
    </source>
</reference>
<name>A0A9P8QC22_WICPI</name>
<reference evidence="1" key="2">
    <citation type="submission" date="2021-01" db="EMBL/GenBank/DDBJ databases">
        <authorList>
            <person name="Schikora-Tamarit M.A."/>
        </authorList>
    </citation>
    <scope>NUCLEOTIDE SEQUENCE</scope>
    <source>
        <strain evidence="1">CBS2887</strain>
    </source>
</reference>
<organism evidence="1 2">
    <name type="scientific">Wickerhamomyces pijperi</name>
    <name type="common">Yeast</name>
    <name type="synonym">Pichia pijperi</name>
    <dbReference type="NCBI Taxonomy" id="599730"/>
    <lineage>
        <taxon>Eukaryota</taxon>
        <taxon>Fungi</taxon>
        <taxon>Dikarya</taxon>
        <taxon>Ascomycota</taxon>
        <taxon>Saccharomycotina</taxon>
        <taxon>Saccharomycetes</taxon>
        <taxon>Phaffomycetales</taxon>
        <taxon>Wickerhamomycetaceae</taxon>
        <taxon>Wickerhamomyces</taxon>
    </lineage>
</organism>
<evidence type="ECO:0000313" key="2">
    <source>
        <dbReference type="Proteomes" id="UP000774326"/>
    </source>
</evidence>
<sequence>MKAALKANSLASAPDKPFQTLFWPFGAPLRTFLMIPSKSLPGKLPMAGLSTKALIISGDLAASIKAGLL</sequence>
<gene>
    <name evidence="1" type="ORF">WICPIJ_000820</name>
</gene>